<feature type="region of interest" description="Disordered" evidence="1">
    <location>
        <begin position="146"/>
        <end position="193"/>
    </location>
</feature>
<gene>
    <name evidence="2" type="ORF">ARMSODRAFT_982662</name>
</gene>
<evidence type="ECO:0000313" key="3">
    <source>
        <dbReference type="Proteomes" id="UP000218334"/>
    </source>
</evidence>
<name>A0A2H3B812_9AGAR</name>
<dbReference type="Proteomes" id="UP000218334">
    <property type="component" value="Unassembled WGS sequence"/>
</dbReference>
<evidence type="ECO:0000256" key="1">
    <source>
        <dbReference type="SAM" id="MobiDB-lite"/>
    </source>
</evidence>
<proteinExistence type="predicted"/>
<feature type="compositionally biased region" description="Acidic residues" evidence="1">
    <location>
        <begin position="94"/>
        <end position="117"/>
    </location>
</feature>
<dbReference type="STRING" id="1076256.A0A2H3B812"/>
<protein>
    <submittedName>
        <fullName evidence="2">Uncharacterized protein</fullName>
    </submittedName>
</protein>
<sequence>MSDPSDQCAVDANGQLKPAAKIDFYFDKDDNVPMSGPSAAGQSHGRMKKLLDAEMRDEDGQPVLPTNPCRHRKKAKKNKKKSKCSAGATNSVESDPDNGDFSTESESEDTSDADMSETDITNKELAGILTSKIVPDKIKRKSVVIEEVEDEESPTNIASTSKKARHYIIEDDSEDDDDSNPAPQASKQAGSAKWKCRVSRLLCNFNYTMGKSIHGGCF</sequence>
<accession>A0A2H3B812</accession>
<organism evidence="2 3">
    <name type="scientific">Armillaria solidipes</name>
    <dbReference type="NCBI Taxonomy" id="1076256"/>
    <lineage>
        <taxon>Eukaryota</taxon>
        <taxon>Fungi</taxon>
        <taxon>Dikarya</taxon>
        <taxon>Basidiomycota</taxon>
        <taxon>Agaricomycotina</taxon>
        <taxon>Agaricomycetes</taxon>
        <taxon>Agaricomycetidae</taxon>
        <taxon>Agaricales</taxon>
        <taxon>Marasmiineae</taxon>
        <taxon>Physalacriaceae</taxon>
        <taxon>Armillaria</taxon>
    </lineage>
</organism>
<feature type="compositionally biased region" description="Basic residues" evidence="1">
    <location>
        <begin position="69"/>
        <end position="83"/>
    </location>
</feature>
<dbReference type="AlphaFoldDB" id="A0A2H3B812"/>
<feature type="region of interest" description="Disordered" evidence="1">
    <location>
        <begin position="27"/>
        <end position="127"/>
    </location>
</feature>
<reference evidence="3" key="1">
    <citation type="journal article" date="2017" name="Nat. Ecol. Evol.">
        <title>Genome expansion and lineage-specific genetic innovations in the forest pathogenic fungi Armillaria.</title>
        <authorList>
            <person name="Sipos G."/>
            <person name="Prasanna A.N."/>
            <person name="Walter M.C."/>
            <person name="O'Connor E."/>
            <person name="Balint B."/>
            <person name="Krizsan K."/>
            <person name="Kiss B."/>
            <person name="Hess J."/>
            <person name="Varga T."/>
            <person name="Slot J."/>
            <person name="Riley R."/>
            <person name="Boka B."/>
            <person name="Rigling D."/>
            <person name="Barry K."/>
            <person name="Lee J."/>
            <person name="Mihaltcheva S."/>
            <person name="LaButti K."/>
            <person name="Lipzen A."/>
            <person name="Waldron R."/>
            <person name="Moloney N.M."/>
            <person name="Sperisen C."/>
            <person name="Kredics L."/>
            <person name="Vagvoelgyi C."/>
            <person name="Patrignani A."/>
            <person name="Fitzpatrick D."/>
            <person name="Nagy I."/>
            <person name="Doyle S."/>
            <person name="Anderson J.B."/>
            <person name="Grigoriev I.V."/>
            <person name="Gueldener U."/>
            <person name="Muensterkoetter M."/>
            <person name="Nagy L.G."/>
        </authorList>
    </citation>
    <scope>NUCLEOTIDE SEQUENCE [LARGE SCALE GENOMIC DNA]</scope>
    <source>
        <strain evidence="3">28-4</strain>
    </source>
</reference>
<feature type="compositionally biased region" description="Acidic residues" evidence="1">
    <location>
        <begin position="170"/>
        <end position="179"/>
    </location>
</feature>
<dbReference type="EMBL" id="KZ293494">
    <property type="protein sequence ID" value="PBK59993.1"/>
    <property type="molecule type" value="Genomic_DNA"/>
</dbReference>
<evidence type="ECO:0000313" key="2">
    <source>
        <dbReference type="EMBL" id="PBK59993.1"/>
    </source>
</evidence>
<keyword evidence="3" id="KW-1185">Reference proteome</keyword>